<evidence type="ECO:0000256" key="3">
    <source>
        <dbReference type="ARBA" id="ARBA00023163"/>
    </source>
</evidence>
<proteinExistence type="predicted"/>
<dbReference type="Gene3D" id="1.10.10.60">
    <property type="entry name" value="Homeodomain-like"/>
    <property type="match status" value="1"/>
</dbReference>
<evidence type="ECO:0000259" key="4">
    <source>
        <dbReference type="PROSITE" id="PS01124"/>
    </source>
</evidence>
<dbReference type="PANTHER" id="PTHR46796">
    <property type="entry name" value="HTH-TYPE TRANSCRIPTIONAL ACTIVATOR RHAS-RELATED"/>
    <property type="match status" value="1"/>
</dbReference>
<dbReference type="RefSeq" id="WP_195130177.1">
    <property type="nucleotide sequence ID" value="NZ_JADLQX010000010.1"/>
</dbReference>
<evidence type="ECO:0000313" key="6">
    <source>
        <dbReference type="Proteomes" id="UP000702209"/>
    </source>
</evidence>
<gene>
    <name evidence="5" type="ORF">IU459_15230</name>
</gene>
<evidence type="ECO:0000313" key="5">
    <source>
        <dbReference type="EMBL" id="MBF6298886.1"/>
    </source>
</evidence>
<dbReference type="SMART" id="SM00342">
    <property type="entry name" value="HTH_ARAC"/>
    <property type="match status" value="1"/>
</dbReference>
<keyword evidence="1" id="KW-0805">Transcription regulation</keyword>
<dbReference type="Pfam" id="PF20240">
    <property type="entry name" value="DUF6597"/>
    <property type="match status" value="1"/>
</dbReference>
<dbReference type="EMBL" id="JADLQX010000010">
    <property type="protein sequence ID" value="MBF6298886.1"/>
    <property type="molecule type" value="Genomic_DNA"/>
</dbReference>
<dbReference type="PROSITE" id="PS01124">
    <property type="entry name" value="HTH_ARAC_FAMILY_2"/>
    <property type="match status" value="1"/>
</dbReference>
<accession>A0ABS0CRH0</accession>
<organism evidence="5 6">
    <name type="scientific">Nocardia amamiensis</name>
    <dbReference type="NCBI Taxonomy" id="404578"/>
    <lineage>
        <taxon>Bacteria</taxon>
        <taxon>Bacillati</taxon>
        <taxon>Actinomycetota</taxon>
        <taxon>Actinomycetes</taxon>
        <taxon>Mycobacteriales</taxon>
        <taxon>Nocardiaceae</taxon>
        <taxon>Nocardia</taxon>
    </lineage>
</organism>
<evidence type="ECO:0000256" key="1">
    <source>
        <dbReference type="ARBA" id="ARBA00023015"/>
    </source>
</evidence>
<keyword evidence="2" id="KW-0238">DNA-binding</keyword>
<reference evidence="5 6" key="1">
    <citation type="submission" date="2020-10" db="EMBL/GenBank/DDBJ databases">
        <title>Identification of Nocardia species via Next-generation sequencing and recognition of intraspecies genetic diversity.</title>
        <authorList>
            <person name="Li P."/>
            <person name="Li P."/>
            <person name="Lu B."/>
        </authorList>
    </citation>
    <scope>NUCLEOTIDE SEQUENCE [LARGE SCALE GENOMIC DNA]</scope>
    <source>
        <strain evidence="5 6">BJ06-0157</strain>
    </source>
</reference>
<comment type="caution">
    <text evidence="5">The sequence shown here is derived from an EMBL/GenBank/DDBJ whole genome shotgun (WGS) entry which is preliminary data.</text>
</comment>
<evidence type="ECO:0000256" key="2">
    <source>
        <dbReference type="ARBA" id="ARBA00023125"/>
    </source>
</evidence>
<keyword evidence="6" id="KW-1185">Reference proteome</keyword>
<protein>
    <submittedName>
        <fullName evidence="5">Helix-turn-helix domain-containing protein</fullName>
    </submittedName>
</protein>
<name>A0ABS0CRH0_9NOCA</name>
<dbReference type="Proteomes" id="UP000702209">
    <property type="component" value="Unassembled WGS sequence"/>
</dbReference>
<dbReference type="Pfam" id="PF12833">
    <property type="entry name" value="HTH_18"/>
    <property type="match status" value="1"/>
</dbReference>
<dbReference type="InterPro" id="IPR018060">
    <property type="entry name" value="HTH_AraC"/>
</dbReference>
<keyword evidence="3" id="KW-0804">Transcription</keyword>
<sequence>MRFVRGRPGATLGRFIAYFWALEGLPPRGSARLVPSGTLDLVVNLDHDRVRVNGQAHSGIVVAGAYGGPVTSDNPTLTSAMGVHFKPGGALPFFAAPPGELADRHVDLEVLWGRSASELRERLCAAPTTTERFAIMAAALRSRLPNRVPGHRAVPFALQQLAQPGCTVGDVASSVQLSRRRFIQVFTREVGMTPKHLSRVLRFQRFSELARRADTPDWGQLAAACGYFDQAHLINEVREFTGTTPVGLSRATRYFDDLHLLG</sequence>
<feature type="domain" description="HTH araC/xylS-type" evidence="4">
    <location>
        <begin position="151"/>
        <end position="251"/>
    </location>
</feature>
<dbReference type="InterPro" id="IPR046532">
    <property type="entry name" value="DUF6597"/>
</dbReference>
<dbReference type="PANTHER" id="PTHR46796:SF15">
    <property type="entry name" value="BLL1074 PROTEIN"/>
    <property type="match status" value="1"/>
</dbReference>
<dbReference type="InterPro" id="IPR050204">
    <property type="entry name" value="AraC_XylS_family_regulators"/>
</dbReference>